<dbReference type="GO" id="GO:0016682">
    <property type="term" value="F:oxidoreductase activity, acting on diphenols and related substances as donors, oxygen as acceptor"/>
    <property type="evidence" value="ECO:0007669"/>
    <property type="project" value="TreeGrafter"/>
</dbReference>
<keyword evidence="9 13" id="KW-0249">Electron transport</keyword>
<feature type="transmembrane region" description="Helical" evidence="13">
    <location>
        <begin position="20"/>
        <end position="42"/>
    </location>
</feature>
<evidence type="ECO:0000256" key="8">
    <source>
        <dbReference type="ARBA" id="ARBA00022723"/>
    </source>
</evidence>
<evidence type="ECO:0000256" key="4">
    <source>
        <dbReference type="ARBA" id="ARBA00022475"/>
    </source>
</evidence>
<evidence type="ECO:0000313" key="16">
    <source>
        <dbReference type="Proteomes" id="UP000094600"/>
    </source>
</evidence>
<evidence type="ECO:0000256" key="1">
    <source>
        <dbReference type="ARBA" id="ARBA00004429"/>
    </source>
</evidence>
<evidence type="ECO:0000256" key="5">
    <source>
        <dbReference type="ARBA" id="ARBA00022519"/>
    </source>
</evidence>
<dbReference type="GO" id="GO:0005886">
    <property type="term" value="C:plasma membrane"/>
    <property type="evidence" value="ECO:0007669"/>
    <property type="project" value="UniProtKB-SubCell"/>
</dbReference>
<evidence type="ECO:0000313" key="14">
    <source>
        <dbReference type="EMBL" id="AOM40815.1"/>
    </source>
</evidence>
<evidence type="ECO:0000313" key="15">
    <source>
        <dbReference type="EMBL" id="PHM56232.1"/>
    </source>
</evidence>
<protein>
    <submittedName>
        <fullName evidence="14">Cytochrome d terminal oxidase subunit 1</fullName>
    </submittedName>
    <submittedName>
        <fullName evidence="15">Cytochrome d ubiquinol oxidase, subunit II</fullName>
    </submittedName>
</protein>
<dbReference type="Proteomes" id="UP000094600">
    <property type="component" value="Chromosome"/>
</dbReference>
<evidence type="ECO:0000256" key="11">
    <source>
        <dbReference type="ARBA" id="ARBA00023004"/>
    </source>
</evidence>
<reference evidence="15 17" key="2">
    <citation type="journal article" date="2017" name="Nat. Microbiol.">
        <title>Natural product diversity associated with the nematode symbionts Photorhabdus and Xenorhabdus.</title>
        <authorList>
            <person name="Tobias N.J."/>
            <person name="Wolff H."/>
            <person name="Djahanschiri B."/>
            <person name="Grundmann F."/>
            <person name="Kronenwerth M."/>
            <person name="Shi Y.M."/>
            <person name="Simonyi S."/>
            <person name="Grun P."/>
            <person name="Shapiro-Ilan D."/>
            <person name="Pidot S.J."/>
            <person name="Stinear T.P."/>
            <person name="Ebersberger I."/>
            <person name="Bode H.B."/>
        </authorList>
    </citation>
    <scope>NUCLEOTIDE SEQUENCE [LARGE SCALE GENOMIC DNA]</scope>
    <source>
        <strain evidence="15 17">DSM 17903</strain>
    </source>
</reference>
<comment type="similarity">
    <text evidence="2 13">Belongs to the cytochrome ubiquinol oxidase subunit 1 family.</text>
</comment>
<keyword evidence="16" id="KW-1185">Reference proteome</keyword>
<dbReference type="Pfam" id="PF01654">
    <property type="entry name" value="Cyt_bd_oxida_I"/>
    <property type="match status" value="1"/>
</dbReference>
<dbReference type="NCBIfam" id="NF011677">
    <property type="entry name" value="PRK15097.1"/>
    <property type="match status" value="1"/>
</dbReference>
<proteinExistence type="inferred from homology"/>
<evidence type="ECO:0000256" key="7">
    <source>
        <dbReference type="ARBA" id="ARBA00022692"/>
    </source>
</evidence>
<comment type="subcellular location">
    <subcellularLocation>
        <location evidence="1">Cell inner membrane</location>
        <topology evidence="1">Multi-pass membrane protein</topology>
    </subcellularLocation>
</comment>
<dbReference type="PANTHER" id="PTHR30365">
    <property type="entry name" value="CYTOCHROME D UBIQUINOL OXIDASE"/>
    <property type="match status" value="1"/>
</dbReference>
<feature type="transmembrane region" description="Helical" evidence="13">
    <location>
        <begin position="91"/>
        <end position="116"/>
    </location>
</feature>
<feature type="transmembrane region" description="Helical" evidence="13">
    <location>
        <begin position="128"/>
        <end position="151"/>
    </location>
</feature>
<evidence type="ECO:0000256" key="2">
    <source>
        <dbReference type="ARBA" id="ARBA00009819"/>
    </source>
</evidence>
<feature type="transmembrane region" description="Helical" evidence="13">
    <location>
        <begin position="388"/>
        <end position="409"/>
    </location>
</feature>
<dbReference type="AlphaFoldDB" id="A0A2G0QAI4"/>
<dbReference type="InterPro" id="IPR002585">
    <property type="entry name" value="Cyt-d_ubiquinol_oxidase_su_1"/>
</dbReference>
<keyword evidence="11 13" id="KW-0408">Iron</keyword>
<name>A0A2G0QAI4_XENHO</name>
<dbReference type="EMBL" id="CP016176">
    <property type="protein sequence ID" value="AOM40815.1"/>
    <property type="molecule type" value="Genomic_DNA"/>
</dbReference>
<evidence type="ECO:0000256" key="13">
    <source>
        <dbReference type="PIRNR" id="PIRNR006446"/>
    </source>
</evidence>
<evidence type="ECO:0000256" key="6">
    <source>
        <dbReference type="ARBA" id="ARBA00022617"/>
    </source>
</evidence>
<keyword evidence="10 13" id="KW-1133">Transmembrane helix</keyword>
<evidence type="ECO:0000313" key="17">
    <source>
        <dbReference type="Proteomes" id="UP000225433"/>
    </source>
</evidence>
<keyword evidence="12 13" id="KW-0472">Membrane</keyword>
<feature type="transmembrane region" description="Helical" evidence="13">
    <location>
        <begin position="421"/>
        <end position="444"/>
    </location>
</feature>
<dbReference type="RefSeq" id="WP_069316512.1">
    <property type="nucleotide sequence ID" value="NZ_CAWNQJ010000046.1"/>
</dbReference>
<dbReference type="OrthoDB" id="9807042at2"/>
<feature type="transmembrane region" description="Helical" evidence="13">
    <location>
        <begin position="54"/>
        <end position="71"/>
    </location>
</feature>
<feature type="transmembrane region" description="Helical" evidence="13">
    <location>
        <begin position="184"/>
        <end position="208"/>
    </location>
</feature>
<evidence type="ECO:0000256" key="9">
    <source>
        <dbReference type="ARBA" id="ARBA00022982"/>
    </source>
</evidence>
<dbReference type="GO" id="GO:0070069">
    <property type="term" value="C:cytochrome complex"/>
    <property type="evidence" value="ECO:0007669"/>
    <property type="project" value="UniProtKB-UniRule"/>
</dbReference>
<evidence type="ECO:0000256" key="3">
    <source>
        <dbReference type="ARBA" id="ARBA00022448"/>
    </source>
</evidence>
<feature type="transmembrane region" description="Helical" evidence="13">
    <location>
        <begin position="471"/>
        <end position="494"/>
    </location>
</feature>
<dbReference type="GO" id="GO:0020037">
    <property type="term" value="F:heme binding"/>
    <property type="evidence" value="ECO:0007669"/>
    <property type="project" value="TreeGrafter"/>
</dbReference>
<dbReference type="STRING" id="351679.A9255_09550"/>
<dbReference type="EMBL" id="NJAI01000002">
    <property type="protein sequence ID" value="PHM56232.1"/>
    <property type="molecule type" value="Genomic_DNA"/>
</dbReference>
<keyword evidence="5" id="KW-0997">Cell inner membrane</keyword>
<accession>A0A2G0QAI4</accession>
<feature type="transmembrane region" description="Helical" evidence="13">
    <location>
        <begin position="220"/>
        <end position="238"/>
    </location>
</feature>
<dbReference type="Proteomes" id="UP000225433">
    <property type="component" value="Unassembled WGS sequence"/>
</dbReference>
<dbReference type="PANTHER" id="PTHR30365:SF0">
    <property type="entry name" value="CYTOCHROME BD-I UBIQUINOL OXIDASE SUBUNIT 1"/>
    <property type="match status" value="1"/>
</dbReference>
<keyword evidence="6 13" id="KW-0349">Heme</keyword>
<sequence>MFDIVELSRLQFALTAMYHFLFVPLTLGMAFLLAIMETVYVLSGKQIYKDMTKFWGKLFGINFALGVATGLTMEFQFGTNWSYFSHYVGDIFGAPLAIEGLMAFFLESTFVGLFFFGWDRLSKKQHLAVTWLVALGSNFSALWILIANGWMQNPIASDFNFETMRMEMISFSELVLNPVAQVKFVHTVAAGYVTGAIFVLGISSYYLLKGRDFAFAKRSFAIAASFGMAAILSVIVLGDESGYEMGDVQKTKLAAIEAEWETQPPPASFTLIGIPDQDKMENKYSIQIPYVLGLIATRSTDTPVVGLRDLMSQHEQRIRNGIKAYELLEELRSGNTDPNVRSAFNESKKDLGYGMLLKRYTKNVTDATEEQIKAAAKDSIPRVAPLYFAFRIMVAAGFIMLLVIGLSFISVIRNRIGQYKWLLRAALFSIPLPWIAIEAGWFVAEYGRQPWAIGEVLPTAVAASTRSVGDLIFSMVLICGLYTLFLIAEMFLMFKFARLGPSSLKTGRYHFEQKTTSSANNIE</sequence>
<dbReference type="KEGG" id="xho:A9255_09550"/>
<keyword evidence="7 13" id="KW-0812">Transmembrane</keyword>
<dbReference type="GO" id="GO:0019646">
    <property type="term" value="P:aerobic electron transport chain"/>
    <property type="evidence" value="ECO:0007669"/>
    <property type="project" value="InterPro"/>
</dbReference>
<organism evidence="15 17">
    <name type="scientific">Xenorhabdus hominickii</name>
    <dbReference type="NCBI Taxonomy" id="351679"/>
    <lineage>
        <taxon>Bacteria</taxon>
        <taxon>Pseudomonadati</taxon>
        <taxon>Pseudomonadota</taxon>
        <taxon>Gammaproteobacteria</taxon>
        <taxon>Enterobacterales</taxon>
        <taxon>Morganellaceae</taxon>
        <taxon>Xenorhabdus</taxon>
    </lineage>
</organism>
<evidence type="ECO:0000256" key="10">
    <source>
        <dbReference type="ARBA" id="ARBA00022989"/>
    </source>
</evidence>
<dbReference type="GO" id="GO:0046872">
    <property type="term" value="F:metal ion binding"/>
    <property type="evidence" value="ECO:0007669"/>
    <property type="project" value="UniProtKB-UniRule"/>
</dbReference>
<evidence type="ECO:0000256" key="12">
    <source>
        <dbReference type="ARBA" id="ARBA00023136"/>
    </source>
</evidence>
<dbReference type="PIRSF" id="PIRSF006446">
    <property type="entry name" value="Cyt_quinol_oxidase_1"/>
    <property type="match status" value="1"/>
</dbReference>
<keyword evidence="3 13" id="KW-0813">Transport</keyword>
<keyword evidence="8 13" id="KW-0479">Metal-binding</keyword>
<reference evidence="14 16" key="1">
    <citation type="submission" date="2016-06" db="EMBL/GenBank/DDBJ databases">
        <title>Bacterial characters and pathogenicity of Xenorhabdus hominickii from an entomopathogenic nematode, Steinernema monticolum.</title>
        <authorList>
            <person name="Park Y."/>
            <person name="Kim Y."/>
        </authorList>
    </citation>
    <scope>NUCLEOTIDE SEQUENCE [LARGE SCALE GENOMIC DNA]</scope>
    <source>
        <strain evidence="14 16">ANU1</strain>
    </source>
</reference>
<keyword evidence="4 13" id="KW-1003">Cell membrane</keyword>
<gene>
    <name evidence="14" type="ORF">A9255_09550</name>
    <name evidence="15" type="ORF">Xhom_01715</name>
</gene>
<dbReference type="GO" id="GO:0009055">
    <property type="term" value="F:electron transfer activity"/>
    <property type="evidence" value="ECO:0007669"/>
    <property type="project" value="UniProtKB-UniRule"/>
</dbReference>